<dbReference type="InterPro" id="IPR003718">
    <property type="entry name" value="OsmC/Ohr_fam"/>
</dbReference>
<reference evidence="1 3" key="1">
    <citation type="submission" date="2017-08" db="EMBL/GenBank/DDBJ databases">
        <title>Draft Genome Sequence of the Marine Bacterium Oceanimonas baumannii ATCC 700832.</title>
        <authorList>
            <person name="Mcclelland W.D."/>
            <person name="Brennan M.A."/>
            <person name="Trachtenberg A.M."/>
            <person name="Maclea K.S."/>
        </authorList>
    </citation>
    <scope>NUCLEOTIDE SEQUENCE [LARGE SCALE GENOMIC DNA]</scope>
    <source>
        <strain evidence="1 3">ATCC 700832</strain>
    </source>
</reference>
<dbReference type="Proteomes" id="UP000243640">
    <property type="component" value="Unassembled WGS sequence"/>
</dbReference>
<dbReference type="PANTHER" id="PTHR34352:SF1">
    <property type="entry name" value="PROTEIN YHFA"/>
    <property type="match status" value="1"/>
</dbReference>
<dbReference type="Proteomes" id="UP000295058">
    <property type="component" value="Unassembled WGS sequence"/>
</dbReference>
<dbReference type="InterPro" id="IPR036102">
    <property type="entry name" value="OsmC/Ohrsf"/>
</dbReference>
<evidence type="ECO:0000313" key="3">
    <source>
        <dbReference type="Proteomes" id="UP000243640"/>
    </source>
</evidence>
<dbReference type="Pfam" id="PF02566">
    <property type="entry name" value="OsmC"/>
    <property type="match status" value="1"/>
</dbReference>
<dbReference type="AlphaFoldDB" id="A0A235CHB0"/>
<protein>
    <submittedName>
        <fullName evidence="1">Osmotically inducible protein OsmC</fullName>
    </submittedName>
    <submittedName>
        <fullName evidence="2">Redox protein</fullName>
    </submittedName>
</protein>
<evidence type="ECO:0000313" key="1">
    <source>
        <dbReference type="EMBL" id="OYD23903.1"/>
    </source>
</evidence>
<dbReference type="InterPro" id="IPR015946">
    <property type="entry name" value="KH_dom-like_a/b"/>
</dbReference>
<keyword evidence="4" id="KW-1185">Reference proteome</keyword>
<gene>
    <name evidence="1" type="ORF">B6S09_10630</name>
    <name evidence="2" type="ORF">LY04_02117</name>
</gene>
<organism evidence="1 3">
    <name type="scientific">Oceanimonas baumannii</name>
    <dbReference type="NCBI Taxonomy" id="129578"/>
    <lineage>
        <taxon>Bacteria</taxon>
        <taxon>Pseudomonadati</taxon>
        <taxon>Pseudomonadota</taxon>
        <taxon>Gammaproteobacteria</taxon>
        <taxon>Aeromonadales</taxon>
        <taxon>Aeromonadaceae</taxon>
        <taxon>Oceanimonas</taxon>
    </lineage>
</organism>
<evidence type="ECO:0000313" key="2">
    <source>
        <dbReference type="EMBL" id="TDW58765.1"/>
    </source>
</evidence>
<dbReference type="RefSeq" id="WP_094278463.1">
    <property type="nucleotide sequence ID" value="NZ_NQJF01000008.1"/>
</dbReference>
<proteinExistence type="predicted"/>
<dbReference type="EMBL" id="NQJF01000008">
    <property type="protein sequence ID" value="OYD23903.1"/>
    <property type="molecule type" value="Genomic_DNA"/>
</dbReference>
<comment type="caution">
    <text evidence="1">The sequence shown here is derived from an EMBL/GenBank/DDBJ whole genome shotgun (WGS) entry which is preliminary data.</text>
</comment>
<dbReference type="EMBL" id="SODO01000007">
    <property type="protein sequence ID" value="TDW58765.1"/>
    <property type="molecule type" value="Genomic_DNA"/>
</dbReference>
<dbReference type="Gene3D" id="3.30.300.20">
    <property type="match status" value="1"/>
</dbReference>
<name>A0A235CHB0_9GAMM</name>
<accession>A0A235CHB0</accession>
<reference evidence="2 4" key="2">
    <citation type="submission" date="2019-03" db="EMBL/GenBank/DDBJ databases">
        <title>Genomic Encyclopedia of Archaeal and Bacterial Type Strains, Phase II (KMG-II): from individual species to whole genera.</title>
        <authorList>
            <person name="Goeker M."/>
        </authorList>
    </citation>
    <scope>NUCLEOTIDE SEQUENCE [LARGE SCALE GENOMIC DNA]</scope>
    <source>
        <strain evidence="2 4">DSM 15594</strain>
    </source>
</reference>
<dbReference type="PANTHER" id="PTHR34352">
    <property type="entry name" value="PROTEIN YHFA"/>
    <property type="match status" value="1"/>
</dbReference>
<dbReference type="OrthoDB" id="9804010at2"/>
<sequence length="135" mass="14483">MSIKVKWDGDCRFNVTTAGGFSFNVDSTGTQAPCPTEVLLSALGSCSATDVVLMLQEQGFQVESLENSITFVLTDSEPRLYQSANLHFVAEGNGFTSNDVLSAAQEAVAKHCHVCLMLSPAINITCSAELREMCL</sequence>
<dbReference type="SUPFAM" id="SSF82784">
    <property type="entry name" value="OsmC-like"/>
    <property type="match status" value="1"/>
</dbReference>
<evidence type="ECO:0000313" key="4">
    <source>
        <dbReference type="Proteomes" id="UP000295058"/>
    </source>
</evidence>